<evidence type="ECO:0000256" key="6">
    <source>
        <dbReference type="ARBA" id="ARBA00010825"/>
    </source>
</evidence>
<dbReference type="GO" id="GO:0030412">
    <property type="term" value="F:formimidoyltetrahydrofolate cyclodeaminase activity"/>
    <property type="evidence" value="ECO:0007669"/>
    <property type="project" value="UniProtKB-EC"/>
</dbReference>
<dbReference type="Gene3D" id="3.30.70.670">
    <property type="entry name" value="Formiminotransferase, C-terminal subdomain"/>
    <property type="match status" value="1"/>
</dbReference>
<evidence type="ECO:0000256" key="20">
    <source>
        <dbReference type="ARBA" id="ARBA00030029"/>
    </source>
</evidence>
<keyword evidence="13" id="KW-0290">Folate-binding</keyword>
<sequence>MLQVIEAIANAIAHTDGCSLLDVDPGLSTNRTVYTFVGSPESVLEGAMNAARTAYQLIDMRSHQGEHPRMGAMDVCPFIPVHNTTMEECVEIAHEFGERLAVELGVPVYLYGEAAAEEKRRLLPSVRAGEYEGLVEKLEDPEWKPDFGPSDFIPSWGATAVGARKFLIAYNVNLLGTKEQAHHIALNIREQGKEKPGRLPKVQGMGWYMEEANIAQISMNLVDFEVTGIHTAYEECCNKAEELNLGIIGSQIVGIVPLKALMDAADHFMKKENLFILEEDQKVRLGAALGSMVGFLTYGNRKFHHLDTKMRELIAPLYKAMKDLLPFVDADAAAFSEYMLAVKLPNDTEEERKARETAMQSGLLTAVQVGVRVLETAVWGTYYNVVTNLKDIKDEELRTKMQAEIDEALTTAQQNCTAVLKVLDERKE</sequence>
<comment type="pathway">
    <text evidence="4">Amino-acid degradation; L-histidine degradation into L-glutamate; L-glutamate from N-formimidoyl-L-glutamate (transferase route): step 1/1.</text>
</comment>
<dbReference type="EC" id="2.1.2.5" evidence="7"/>
<dbReference type="Pfam" id="PF04961">
    <property type="entry name" value="FTCD_C"/>
    <property type="match status" value="1"/>
</dbReference>
<evidence type="ECO:0000256" key="12">
    <source>
        <dbReference type="ARBA" id="ARBA00022808"/>
    </source>
</evidence>
<dbReference type="Pfam" id="PF02971">
    <property type="entry name" value="FTCD"/>
    <property type="match status" value="1"/>
</dbReference>
<evidence type="ECO:0000259" key="21">
    <source>
        <dbReference type="SMART" id="SM01221"/>
    </source>
</evidence>
<dbReference type="InterPro" id="IPR037070">
    <property type="entry name" value="Formiminotransferase_C_sf"/>
</dbReference>
<evidence type="ECO:0000256" key="19">
    <source>
        <dbReference type="ARBA" id="ARBA00025915"/>
    </source>
</evidence>
<proteinExistence type="inferred from homology"/>
<dbReference type="STRING" id="400727.A0A2T7PBB4"/>
<keyword evidence="16" id="KW-0456">Lyase</keyword>
<dbReference type="InterPro" id="IPR007044">
    <property type="entry name" value="Cyclodeamin/CycHdrlase"/>
</dbReference>
<keyword evidence="10" id="KW-0963">Cytoplasm</keyword>
<dbReference type="PANTHER" id="PTHR12234:SF0">
    <property type="entry name" value="FORMIMIDOYLTRANSFERASE-CYCLODEAMINASE"/>
    <property type="match status" value="1"/>
</dbReference>
<dbReference type="GO" id="GO:0005814">
    <property type="term" value="C:centriole"/>
    <property type="evidence" value="ECO:0007669"/>
    <property type="project" value="UniProtKB-SubCell"/>
</dbReference>
<dbReference type="SUPFAM" id="SSF101262">
    <property type="entry name" value="Methenyltetrahydrofolate cyclohydrolase-like"/>
    <property type="match status" value="1"/>
</dbReference>
<dbReference type="GO" id="GO:0005794">
    <property type="term" value="C:Golgi apparatus"/>
    <property type="evidence" value="ECO:0007669"/>
    <property type="project" value="UniProtKB-SubCell"/>
</dbReference>
<dbReference type="InterPro" id="IPR036178">
    <property type="entry name" value="Formintransfe-cycloase-like_sf"/>
</dbReference>
<keyword evidence="12" id="KW-0369">Histidine metabolism</keyword>
<evidence type="ECO:0000256" key="9">
    <source>
        <dbReference type="ARBA" id="ARBA00017787"/>
    </source>
</evidence>
<evidence type="ECO:0000256" key="2">
    <source>
        <dbReference type="ARBA" id="ARBA00004114"/>
    </source>
</evidence>
<dbReference type="Proteomes" id="UP000245119">
    <property type="component" value="Linkage Group LG5"/>
</dbReference>
<dbReference type="Gene3D" id="1.20.120.680">
    <property type="entry name" value="Formiminotetrahydrofolate cyclodeaminase monomer, up-and-down helical bundle"/>
    <property type="match status" value="1"/>
</dbReference>
<evidence type="ECO:0000256" key="5">
    <source>
        <dbReference type="ARBA" id="ARBA00008297"/>
    </source>
</evidence>
<reference evidence="23 24" key="1">
    <citation type="submission" date="2018-04" db="EMBL/GenBank/DDBJ databases">
        <title>The genome of golden apple snail Pomacea canaliculata provides insight into stress tolerance and invasive adaptation.</title>
        <authorList>
            <person name="Liu C."/>
            <person name="Liu B."/>
            <person name="Ren Y."/>
            <person name="Zhang Y."/>
            <person name="Wang H."/>
            <person name="Li S."/>
            <person name="Jiang F."/>
            <person name="Yin L."/>
            <person name="Zhang G."/>
            <person name="Qian W."/>
            <person name="Fan W."/>
        </authorList>
    </citation>
    <scope>NUCLEOTIDE SEQUENCE [LARGE SCALE GENOMIC DNA]</scope>
    <source>
        <strain evidence="23">SZHN2017</strain>
        <tissue evidence="23">Muscle</tissue>
    </source>
</reference>
<keyword evidence="11" id="KW-0808">Transferase</keyword>
<evidence type="ECO:0000313" key="24">
    <source>
        <dbReference type="Proteomes" id="UP000245119"/>
    </source>
</evidence>
<keyword evidence="17" id="KW-0511">Multifunctional enzyme</keyword>
<comment type="subcellular location">
    <subcellularLocation>
        <location evidence="2">Cytoplasm</location>
        <location evidence="2">Cytoskeleton</location>
        <location evidence="2">Microtubule organizing center</location>
        <location evidence="2">Centrosome</location>
        <location evidence="2">Centriole</location>
    </subcellularLocation>
    <subcellularLocation>
        <location evidence="3">Golgi apparatus</location>
    </subcellularLocation>
</comment>
<dbReference type="InterPro" id="IPR022384">
    <property type="entry name" value="FormiminoTrfase_cat_dom_sf"/>
</dbReference>
<evidence type="ECO:0000256" key="17">
    <source>
        <dbReference type="ARBA" id="ARBA00023268"/>
    </source>
</evidence>
<dbReference type="EC" id="4.3.1.4" evidence="8"/>
<dbReference type="InterPro" id="IPR037064">
    <property type="entry name" value="Formiminotransferase_N_sf"/>
</dbReference>
<dbReference type="GO" id="GO:0019557">
    <property type="term" value="P:L-histidine catabolic process to glutamate and formate"/>
    <property type="evidence" value="ECO:0007669"/>
    <property type="project" value="UniProtKB-UniPathway"/>
</dbReference>
<dbReference type="SMART" id="SM01222">
    <property type="entry name" value="FTCD_N"/>
    <property type="match status" value="1"/>
</dbReference>
<dbReference type="PANTHER" id="PTHR12234">
    <property type="entry name" value="FORMIMINOTRANSFERASE-CYCLODEAMINASE"/>
    <property type="match status" value="1"/>
</dbReference>
<evidence type="ECO:0000256" key="14">
    <source>
        <dbReference type="ARBA" id="ARBA00023034"/>
    </source>
</evidence>
<evidence type="ECO:0000256" key="15">
    <source>
        <dbReference type="ARBA" id="ARBA00023212"/>
    </source>
</evidence>
<dbReference type="GO" id="GO:0019556">
    <property type="term" value="P:L-histidine catabolic process to glutamate and formamide"/>
    <property type="evidence" value="ECO:0007669"/>
    <property type="project" value="UniProtKB-UniPathway"/>
</dbReference>
<dbReference type="Gene3D" id="3.30.990.10">
    <property type="entry name" value="Formiminotransferase, N-terminal subdomain"/>
    <property type="match status" value="1"/>
</dbReference>
<dbReference type="InterPro" id="IPR004227">
    <property type="entry name" value="Formiminotransferase_cat"/>
</dbReference>
<feature type="domain" description="Formiminotransferase C-terminal subdomain" evidence="21">
    <location>
        <begin position="166"/>
        <end position="301"/>
    </location>
</feature>
<dbReference type="SUPFAM" id="SSF55116">
    <property type="entry name" value="Formiminotransferase domain of formiminotransferase-cyclodeaminase"/>
    <property type="match status" value="2"/>
</dbReference>
<dbReference type="InterPro" id="IPR012886">
    <property type="entry name" value="Formiminotransferase_N"/>
</dbReference>
<comment type="subunit">
    <text evidence="19">Homooctamer, including four polyglutamate binding sites. The subunits are arranged as a tetramer of dimers, and form a planar ring-shaped structure.</text>
</comment>
<evidence type="ECO:0000256" key="18">
    <source>
        <dbReference type="ARBA" id="ARBA00025506"/>
    </source>
</evidence>
<dbReference type="Pfam" id="PF07837">
    <property type="entry name" value="FTCD_N"/>
    <property type="match status" value="1"/>
</dbReference>
<keyword evidence="15" id="KW-0206">Cytoskeleton</keyword>
<evidence type="ECO:0000256" key="11">
    <source>
        <dbReference type="ARBA" id="ARBA00022679"/>
    </source>
</evidence>
<dbReference type="InterPro" id="IPR013802">
    <property type="entry name" value="Formiminotransferase_C"/>
</dbReference>
<dbReference type="SMART" id="SM01221">
    <property type="entry name" value="FTCD"/>
    <property type="match status" value="1"/>
</dbReference>
<evidence type="ECO:0000256" key="3">
    <source>
        <dbReference type="ARBA" id="ARBA00004555"/>
    </source>
</evidence>
<keyword evidence="14" id="KW-0333">Golgi apparatus</keyword>
<dbReference type="EMBL" id="PZQS01000005">
    <property type="protein sequence ID" value="PVD30698.1"/>
    <property type="molecule type" value="Genomic_DNA"/>
</dbReference>
<evidence type="ECO:0000259" key="22">
    <source>
        <dbReference type="SMART" id="SM01222"/>
    </source>
</evidence>
<evidence type="ECO:0000256" key="8">
    <source>
        <dbReference type="ARBA" id="ARBA00012998"/>
    </source>
</evidence>
<dbReference type="OrthoDB" id="48036at2759"/>
<dbReference type="GO" id="GO:0005542">
    <property type="term" value="F:folic acid binding"/>
    <property type="evidence" value="ECO:0007669"/>
    <property type="project" value="UniProtKB-KW"/>
</dbReference>
<comment type="similarity">
    <text evidence="5">In the N-terminal section; belongs to the formiminotransferase family.</text>
</comment>
<name>A0A2T7PBB4_POMCA</name>
<comment type="function">
    <text evidence="18">Folate-dependent enzyme, that displays both transferase and deaminase activity. Serves to channel one-carbon units from formiminoglutamate to the folate pool.</text>
</comment>
<dbReference type="NCBIfam" id="TIGR02024">
    <property type="entry name" value="FtcD"/>
    <property type="match status" value="1"/>
</dbReference>
<evidence type="ECO:0000313" key="23">
    <source>
        <dbReference type="EMBL" id="PVD30698.1"/>
    </source>
</evidence>
<evidence type="ECO:0000256" key="16">
    <source>
        <dbReference type="ARBA" id="ARBA00023239"/>
    </source>
</evidence>
<gene>
    <name evidence="23" type="ORF">C0Q70_09972</name>
</gene>
<accession>A0A2T7PBB4</accession>
<evidence type="ECO:0000256" key="13">
    <source>
        <dbReference type="ARBA" id="ARBA00022954"/>
    </source>
</evidence>
<comment type="caution">
    <text evidence="23">The sequence shown here is derived from an EMBL/GenBank/DDBJ whole genome shotgun (WGS) entry which is preliminary data.</text>
</comment>
<dbReference type="AlphaFoldDB" id="A0A2T7PBB4"/>
<comment type="function">
    <text evidence="1">Binds and promotes bundling of vimentin filaments originating from the Golgi.</text>
</comment>
<organism evidence="23 24">
    <name type="scientific">Pomacea canaliculata</name>
    <name type="common">Golden apple snail</name>
    <dbReference type="NCBI Taxonomy" id="400727"/>
    <lineage>
        <taxon>Eukaryota</taxon>
        <taxon>Metazoa</taxon>
        <taxon>Spiralia</taxon>
        <taxon>Lophotrochozoa</taxon>
        <taxon>Mollusca</taxon>
        <taxon>Gastropoda</taxon>
        <taxon>Caenogastropoda</taxon>
        <taxon>Architaenioglossa</taxon>
        <taxon>Ampullarioidea</taxon>
        <taxon>Ampullariidae</taxon>
        <taxon>Pomacea</taxon>
    </lineage>
</organism>
<evidence type="ECO:0000256" key="7">
    <source>
        <dbReference type="ARBA" id="ARBA00012252"/>
    </source>
</evidence>
<protein>
    <recommendedName>
        <fullName evidence="9">Formimidoyltransferase-cyclodeaminase</fullName>
        <ecNumber evidence="7">2.1.2.5</ecNumber>
        <ecNumber evidence="8">4.3.1.4</ecNumber>
    </recommendedName>
    <alternativeName>
        <fullName evidence="20">Formiminotransferase-cyclodeaminase</fullName>
    </alternativeName>
</protein>
<comment type="similarity">
    <text evidence="6">In the C-terminal section; belongs to the cyclodeaminase/cyclohydrolase family.</text>
</comment>
<dbReference type="InterPro" id="IPR051623">
    <property type="entry name" value="FTCD"/>
</dbReference>
<dbReference type="UniPathway" id="UPA00379">
    <property type="reaction ID" value="UER00555"/>
</dbReference>
<dbReference type="FunFam" id="3.30.990.10:FF:000001">
    <property type="entry name" value="Formimidoyltransferase cyclodeaminase"/>
    <property type="match status" value="1"/>
</dbReference>
<evidence type="ECO:0000256" key="10">
    <source>
        <dbReference type="ARBA" id="ARBA00022490"/>
    </source>
</evidence>
<keyword evidence="24" id="KW-1185">Reference proteome</keyword>
<feature type="domain" description="Formiminotransferase N-terminal subdomain" evidence="22">
    <location>
        <begin position="1"/>
        <end position="165"/>
    </location>
</feature>
<dbReference type="GO" id="GO:0030409">
    <property type="term" value="F:glutamate formimidoyltransferase activity"/>
    <property type="evidence" value="ECO:0007669"/>
    <property type="project" value="UniProtKB-EC"/>
</dbReference>
<evidence type="ECO:0000256" key="4">
    <source>
        <dbReference type="ARBA" id="ARBA00005082"/>
    </source>
</evidence>
<evidence type="ECO:0000256" key="1">
    <source>
        <dbReference type="ARBA" id="ARBA00002680"/>
    </source>
</evidence>